<dbReference type="EC" id="2.7.11.1" evidence="4"/>
<feature type="chain" id="PRO_5014095013" description="non-specific serine/threonine protein kinase" evidence="22">
    <location>
        <begin position="22"/>
        <end position="701"/>
    </location>
</feature>
<dbReference type="SUPFAM" id="SSF49899">
    <property type="entry name" value="Concanavalin A-like lectins/glucanases"/>
    <property type="match status" value="1"/>
</dbReference>
<dbReference type="PROSITE" id="PS50011">
    <property type="entry name" value="PROTEIN_KINASE_DOM"/>
    <property type="match status" value="1"/>
</dbReference>
<dbReference type="SMART" id="SM00220">
    <property type="entry name" value="S_TKc"/>
    <property type="match status" value="1"/>
</dbReference>
<evidence type="ECO:0000256" key="19">
    <source>
        <dbReference type="ARBA" id="ARBA00048977"/>
    </source>
</evidence>
<dbReference type="Pfam" id="PF00139">
    <property type="entry name" value="Lectin_legB"/>
    <property type="match status" value="1"/>
</dbReference>
<dbReference type="InterPro" id="IPR011009">
    <property type="entry name" value="Kinase-like_dom_sf"/>
</dbReference>
<keyword evidence="12" id="KW-0418">Kinase</keyword>
<feature type="domain" description="Protein kinase" evidence="23">
    <location>
        <begin position="365"/>
        <end position="657"/>
    </location>
</feature>
<organism evidence="24">
    <name type="scientific">Brachypodium distachyon</name>
    <name type="common">Purple false brome</name>
    <name type="synonym">Trachynia distachya</name>
    <dbReference type="NCBI Taxonomy" id="15368"/>
    <lineage>
        <taxon>Eukaryota</taxon>
        <taxon>Viridiplantae</taxon>
        <taxon>Streptophyta</taxon>
        <taxon>Embryophyta</taxon>
        <taxon>Tracheophyta</taxon>
        <taxon>Spermatophyta</taxon>
        <taxon>Magnoliopsida</taxon>
        <taxon>Liliopsida</taxon>
        <taxon>Poales</taxon>
        <taxon>Poaceae</taxon>
        <taxon>BOP clade</taxon>
        <taxon>Pooideae</taxon>
        <taxon>Stipodae</taxon>
        <taxon>Brachypodieae</taxon>
        <taxon>Brachypodium</taxon>
    </lineage>
</organism>
<dbReference type="Pfam" id="PF00069">
    <property type="entry name" value="Pkinase"/>
    <property type="match status" value="1"/>
</dbReference>
<reference evidence="25" key="3">
    <citation type="submission" date="2018-08" db="UniProtKB">
        <authorList>
            <consortium name="EnsemblPlants"/>
        </authorList>
    </citation>
    <scope>IDENTIFICATION</scope>
    <source>
        <strain evidence="25">cv. Bd21</strain>
    </source>
</reference>
<protein>
    <recommendedName>
        <fullName evidence="4">non-specific serine/threonine protein kinase</fullName>
        <ecNumber evidence="4">2.7.11.1</ecNumber>
    </recommendedName>
</protein>
<evidence type="ECO:0000256" key="15">
    <source>
        <dbReference type="ARBA" id="ARBA00023136"/>
    </source>
</evidence>
<comment type="similarity">
    <text evidence="2">In the N-terminal section; belongs to the leguminous lectin family.</text>
</comment>
<dbReference type="PROSITE" id="PS00108">
    <property type="entry name" value="PROTEIN_KINASE_ST"/>
    <property type="match status" value="1"/>
</dbReference>
<dbReference type="SUPFAM" id="SSF56112">
    <property type="entry name" value="Protein kinase-like (PK-like)"/>
    <property type="match status" value="1"/>
</dbReference>
<feature type="transmembrane region" description="Helical" evidence="21">
    <location>
        <begin position="308"/>
        <end position="330"/>
    </location>
</feature>
<dbReference type="InterPro" id="IPR001220">
    <property type="entry name" value="Legume_lectin_dom"/>
</dbReference>
<dbReference type="GO" id="GO:0005524">
    <property type="term" value="F:ATP binding"/>
    <property type="evidence" value="ECO:0007669"/>
    <property type="project" value="UniProtKB-UniRule"/>
</dbReference>
<evidence type="ECO:0000256" key="13">
    <source>
        <dbReference type="ARBA" id="ARBA00022840"/>
    </source>
</evidence>
<keyword evidence="6" id="KW-0723">Serine/threonine-protein kinase</keyword>
<dbReference type="GO" id="GO:0002229">
    <property type="term" value="P:defense response to oomycetes"/>
    <property type="evidence" value="ECO:0000318"/>
    <property type="project" value="GO_Central"/>
</dbReference>
<evidence type="ECO:0000256" key="20">
    <source>
        <dbReference type="PROSITE-ProRule" id="PRU10141"/>
    </source>
</evidence>
<dbReference type="Gene3D" id="2.60.120.200">
    <property type="match status" value="1"/>
</dbReference>
<evidence type="ECO:0000256" key="3">
    <source>
        <dbReference type="ARBA" id="ARBA00010217"/>
    </source>
</evidence>
<dbReference type="FunFam" id="2.60.120.200:FF:000112">
    <property type="entry name" value="L-type lectin-domain containing receptor kinase V.9"/>
    <property type="match status" value="1"/>
</dbReference>
<evidence type="ECO:0000256" key="21">
    <source>
        <dbReference type="SAM" id="Phobius"/>
    </source>
</evidence>
<dbReference type="InterPro" id="IPR017441">
    <property type="entry name" value="Protein_kinase_ATP_BS"/>
</dbReference>
<dbReference type="GO" id="GO:0042742">
    <property type="term" value="P:defense response to bacterium"/>
    <property type="evidence" value="ECO:0000318"/>
    <property type="project" value="GO_Central"/>
</dbReference>
<comment type="subcellular location">
    <subcellularLocation>
        <location evidence="1">Cell membrane</location>
        <topology evidence="1">Single-pass type I membrane protein</topology>
    </subcellularLocation>
</comment>
<evidence type="ECO:0000256" key="10">
    <source>
        <dbReference type="ARBA" id="ARBA00022734"/>
    </source>
</evidence>
<keyword evidence="15 21" id="KW-0472">Membrane</keyword>
<dbReference type="EMBL" id="CM000882">
    <property type="protein sequence ID" value="KQJ96881.1"/>
    <property type="molecule type" value="Genomic_DNA"/>
</dbReference>
<dbReference type="FunFam" id="3.30.200.20:FF:000112">
    <property type="entry name" value="Lectin-domain containing receptor kinase A4.3"/>
    <property type="match status" value="1"/>
</dbReference>
<dbReference type="Gene3D" id="1.10.510.10">
    <property type="entry name" value="Transferase(Phosphotransferase) domain 1"/>
    <property type="match status" value="1"/>
</dbReference>
<evidence type="ECO:0000256" key="16">
    <source>
        <dbReference type="ARBA" id="ARBA00023170"/>
    </source>
</evidence>
<keyword evidence="26" id="KW-1185">Reference proteome</keyword>
<dbReference type="PROSITE" id="PS00107">
    <property type="entry name" value="PROTEIN_KINASE_ATP"/>
    <property type="match status" value="1"/>
</dbReference>
<dbReference type="InParanoid" id="I1I4B2"/>
<evidence type="ECO:0000313" key="25">
    <source>
        <dbReference type="EnsemblPlants" id="KQJ96881"/>
    </source>
</evidence>
<evidence type="ECO:0000256" key="18">
    <source>
        <dbReference type="ARBA" id="ARBA00048659"/>
    </source>
</evidence>
<keyword evidence="13 20" id="KW-0067">ATP-binding</keyword>
<comment type="catalytic activity">
    <reaction evidence="18">
        <text>L-threonyl-[protein] + ATP = O-phospho-L-threonyl-[protein] + ADP + H(+)</text>
        <dbReference type="Rhea" id="RHEA:46608"/>
        <dbReference type="Rhea" id="RHEA-COMP:11060"/>
        <dbReference type="Rhea" id="RHEA-COMP:11605"/>
        <dbReference type="ChEBI" id="CHEBI:15378"/>
        <dbReference type="ChEBI" id="CHEBI:30013"/>
        <dbReference type="ChEBI" id="CHEBI:30616"/>
        <dbReference type="ChEBI" id="CHEBI:61977"/>
        <dbReference type="ChEBI" id="CHEBI:456216"/>
        <dbReference type="EC" id="2.7.11.1"/>
    </reaction>
    <physiologicalReaction direction="left-to-right" evidence="18">
        <dbReference type="Rhea" id="RHEA:46609"/>
    </physiologicalReaction>
</comment>
<dbReference type="EnsemblPlants" id="KQJ96881">
    <property type="protein sequence ID" value="KQJ96881"/>
    <property type="gene ID" value="BRADI_3g27590v3"/>
</dbReference>
<dbReference type="InterPro" id="IPR008271">
    <property type="entry name" value="Ser/Thr_kinase_AS"/>
</dbReference>
<gene>
    <name evidence="24" type="ORF">BRADI_3g27590v3</name>
</gene>
<reference evidence="24" key="2">
    <citation type="submission" date="2017-06" db="EMBL/GenBank/DDBJ databases">
        <title>WGS assembly of Brachypodium distachyon.</title>
        <authorList>
            <consortium name="The International Brachypodium Initiative"/>
            <person name="Lucas S."/>
            <person name="Harmon-Smith M."/>
            <person name="Lail K."/>
            <person name="Tice H."/>
            <person name="Grimwood J."/>
            <person name="Bruce D."/>
            <person name="Barry K."/>
            <person name="Shu S."/>
            <person name="Lindquist E."/>
            <person name="Wang M."/>
            <person name="Pitluck S."/>
            <person name="Vogel J.P."/>
            <person name="Garvin D.F."/>
            <person name="Mockler T.C."/>
            <person name="Schmutz J."/>
            <person name="Rokhsar D."/>
            <person name="Bevan M.W."/>
        </authorList>
    </citation>
    <scope>NUCLEOTIDE SEQUENCE</scope>
    <source>
        <strain evidence="24">Bd21</strain>
    </source>
</reference>
<keyword evidence="14 21" id="KW-1133">Transmembrane helix</keyword>
<dbReference type="STRING" id="15368.I1I4B2"/>
<dbReference type="InterPro" id="IPR000719">
    <property type="entry name" value="Prot_kinase_dom"/>
</dbReference>
<dbReference type="PANTHER" id="PTHR27007">
    <property type="match status" value="1"/>
</dbReference>
<evidence type="ECO:0000256" key="7">
    <source>
        <dbReference type="ARBA" id="ARBA00022679"/>
    </source>
</evidence>
<evidence type="ECO:0000256" key="4">
    <source>
        <dbReference type="ARBA" id="ARBA00012513"/>
    </source>
</evidence>
<evidence type="ECO:0000256" key="12">
    <source>
        <dbReference type="ARBA" id="ARBA00022777"/>
    </source>
</evidence>
<dbReference type="InterPro" id="IPR013320">
    <property type="entry name" value="ConA-like_dom_sf"/>
</dbReference>
<dbReference type="GO" id="GO:0030246">
    <property type="term" value="F:carbohydrate binding"/>
    <property type="evidence" value="ECO:0007669"/>
    <property type="project" value="UniProtKB-KW"/>
</dbReference>
<evidence type="ECO:0000256" key="6">
    <source>
        <dbReference type="ARBA" id="ARBA00022527"/>
    </source>
</evidence>
<accession>I1I4B2</accession>
<dbReference type="InterPro" id="IPR050528">
    <property type="entry name" value="L-type_Lectin-RKs"/>
</dbReference>
<evidence type="ECO:0000256" key="14">
    <source>
        <dbReference type="ARBA" id="ARBA00022989"/>
    </source>
</evidence>
<dbReference type="AlphaFoldDB" id="I1I4B2"/>
<dbReference type="HOGENOM" id="CLU_000288_62_3_1"/>
<dbReference type="GO" id="GO:1901001">
    <property type="term" value="P:negative regulation of response to salt stress"/>
    <property type="evidence" value="ECO:0007669"/>
    <property type="project" value="UniProtKB-ARBA"/>
</dbReference>
<evidence type="ECO:0000256" key="8">
    <source>
        <dbReference type="ARBA" id="ARBA00022692"/>
    </source>
</evidence>
<dbReference type="GO" id="GO:0004675">
    <property type="term" value="F:transmembrane receptor protein serine/threonine kinase activity"/>
    <property type="evidence" value="ECO:0000318"/>
    <property type="project" value="GO_Central"/>
</dbReference>
<dbReference type="OMA" id="TERQQGH"/>
<evidence type="ECO:0000256" key="17">
    <source>
        <dbReference type="ARBA" id="ARBA00023180"/>
    </source>
</evidence>
<keyword evidence="10" id="KW-0430">Lectin</keyword>
<dbReference type="Gramene" id="KQJ96881">
    <property type="protein sequence ID" value="KQJ96881"/>
    <property type="gene ID" value="BRADI_3g27590v3"/>
</dbReference>
<evidence type="ECO:0000256" key="5">
    <source>
        <dbReference type="ARBA" id="ARBA00022475"/>
    </source>
</evidence>
<name>I1I4B2_BRADI</name>
<evidence type="ECO:0000259" key="23">
    <source>
        <dbReference type="PROSITE" id="PS50011"/>
    </source>
</evidence>
<sequence>MLPKKLLLLLQLLAQLLVAGGVDFAYEGFAGGGTRQLSLDGMATIMPDGLLLLTNDTNMSKAHAFHPDLVTLRPALPTAPGTTAVPTATMSSFSTTFVFAIASDLVGLSTSGFAFLVVPGNARDALASAMPAQYLGLFNTSSNGDPRNHVFAVELDTVRNPEFGDMDDNHVGLDINSLNSSVAATAGYYDDDAGVFRNLSLASREPLQVWVDYDGATTEIAVAMAPAGSPRPKRPLLSTRIDLSTVIAADTAYVGFSSGSSIVLCRHYVLGWSFSTGGAAAPPLDHAQLPKLPRVAGPPKPPRSRATLAIALPIMTTTAVLAAVAVGVLVHRRRLRYAELREDWEEEFGPHRFAFKDLHDATGGFKDKRLLGAGGFGSVYMGALPGSRTQVAVKRVSHESRQGVKEFIAEVVSIGRLRHRNLVQLLGYCRRKGELLLVYDYMPNGSLDKYLHGDGDGGSKPATLGWAQRLRIIKGVASGLLYMHEDWEKVVVHRDIKASNVLLDAEMNGRLGDFGLARLYDHGADPHTTRVVGTMGYLAPELMRTGKATTLSDVFAFGAFLLEVACGRRPIEEGDEEDVYGDVERFVLADWVLGHWRNGAIAGAVDAELRAAGVYDAAEADLVLRLGLTCMHPSPAARPSMRQVMQYLDGSTPLPELPPTYVTFNMLAAMETHQGVLRSLSIWRAASSVATISDIGVDSGR</sequence>
<proteinExistence type="inferred from homology"/>
<keyword evidence="5" id="KW-1003">Cell membrane</keyword>
<keyword evidence="11 20" id="KW-0547">Nucleotide-binding</keyword>
<dbReference type="CDD" id="cd06899">
    <property type="entry name" value="lectin_legume_LecRK_Arcelin_ConA"/>
    <property type="match status" value="1"/>
</dbReference>
<dbReference type="Gene3D" id="3.30.200.20">
    <property type="entry name" value="Phosphorylase Kinase, domain 1"/>
    <property type="match status" value="1"/>
</dbReference>
<keyword evidence="7" id="KW-0808">Transferase</keyword>
<evidence type="ECO:0000313" key="26">
    <source>
        <dbReference type="Proteomes" id="UP000008810"/>
    </source>
</evidence>
<reference evidence="24 25" key="1">
    <citation type="journal article" date="2010" name="Nature">
        <title>Genome sequencing and analysis of the model grass Brachypodium distachyon.</title>
        <authorList>
            <consortium name="International Brachypodium Initiative"/>
        </authorList>
    </citation>
    <scope>NUCLEOTIDE SEQUENCE [LARGE SCALE GENOMIC DNA]</scope>
    <source>
        <strain evidence="24 25">Bd21</strain>
    </source>
</reference>
<keyword evidence="16" id="KW-0675">Receptor</keyword>
<keyword evidence="8 21" id="KW-0812">Transmembrane</keyword>
<dbReference type="GO" id="GO:0005886">
    <property type="term" value="C:plasma membrane"/>
    <property type="evidence" value="ECO:0000318"/>
    <property type="project" value="GO_Central"/>
</dbReference>
<dbReference type="FunCoup" id="I1I4B2">
    <property type="interactions" value="120"/>
</dbReference>
<dbReference type="FunFam" id="1.10.510.10:FF:000517">
    <property type="entry name" value="Putative receptor kinase Lecrk"/>
    <property type="match status" value="1"/>
</dbReference>
<evidence type="ECO:0000313" key="24">
    <source>
        <dbReference type="EMBL" id="KQJ96881.1"/>
    </source>
</evidence>
<dbReference type="eggNOG" id="ENOG502QSJ4">
    <property type="taxonomic scope" value="Eukaryota"/>
</dbReference>
<dbReference type="Proteomes" id="UP000008810">
    <property type="component" value="Chromosome 3"/>
</dbReference>
<dbReference type="OrthoDB" id="543442at2759"/>
<comment type="catalytic activity">
    <reaction evidence="19">
        <text>L-seryl-[protein] + ATP = O-phospho-L-seryl-[protein] + ADP + H(+)</text>
        <dbReference type="Rhea" id="RHEA:17989"/>
        <dbReference type="Rhea" id="RHEA-COMP:9863"/>
        <dbReference type="Rhea" id="RHEA-COMP:11604"/>
        <dbReference type="ChEBI" id="CHEBI:15378"/>
        <dbReference type="ChEBI" id="CHEBI:29999"/>
        <dbReference type="ChEBI" id="CHEBI:30616"/>
        <dbReference type="ChEBI" id="CHEBI:83421"/>
        <dbReference type="ChEBI" id="CHEBI:456216"/>
        <dbReference type="EC" id="2.7.11.1"/>
    </reaction>
    <physiologicalReaction direction="left-to-right" evidence="19">
        <dbReference type="Rhea" id="RHEA:17990"/>
    </physiologicalReaction>
</comment>
<comment type="similarity">
    <text evidence="3">In the C-terminal section; belongs to the protein kinase superfamily. Ser/Thr protein kinase family.</text>
</comment>
<evidence type="ECO:0000256" key="22">
    <source>
        <dbReference type="SAM" id="SignalP"/>
    </source>
</evidence>
<dbReference type="CDD" id="cd14066">
    <property type="entry name" value="STKc_IRAK"/>
    <property type="match status" value="1"/>
</dbReference>
<evidence type="ECO:0000256" key="1">
    <source>
        <dbReference type="ARBA" id="ARBA00004251"/>
    </source>
</evidence>
<feature type="signal peptide" evidence="22">
    <location>
        <begin position="1"/>
        <end position="21"/>
    </location>
</feature>
<evidence type="ECO:0000256" key="11">
    <source>
        <dbReference type="ARBA" id="ARBA00022741"/>
    </source>
</evidence>
<keyword evidence="17" id="KW-0325">Glycoprotein</keyword>
<evidence type="ECO:0000256" key="2">
    <source>
        <dbReference type="ARBA" id="ARBA00008536"/>
    </source>
</evidence>
<feature type="binding site" evidence="20">
    <location>
        <position position="394"/>
    </location>
    <ligand>
        <name>ATP</name>
        <dbReference type="ChEBI" id="CHEBI:30616"/>
    </ligand>
</feature>
<evidence type="ECO:0000256" key="9">
    <source>
        <dbReference type="ARBA" id="ARBA00022729"/>
    </source>
</evidence>
<keyword evidence="9 22" id="KW-0732">Signal</keyword>